<evidence type="ECO:0000313" key="3">
    <source>
        <dbReference type="EMBL" id="ESW19233.1"/>
    </source>
</evidence>
<dbReference type="Pfam" id="PF00072">
    <property type="entry name" value="Response_reg"/>
    <property type="match status" value="1"/>
</dbReference>
<dbReference type="PROSITE" id="PS50110">
    <property type="entry name" value="RESPONSE_REGULATORY"/>
    <property type="match status" value="1"/>
</dbReference>
<evidence type="ECO:0000256" key="1">
    <source>
        <dbReference type="PROSITE-ProRule" id="PRU00169"/>
    </source>
</evidence>
<dbReference type="SMR" id="V7BQE0"/>
<dbReference type="GO" id="GO:0000160">
    <property type="term" value="P:phosphorelay signal transduction system"/>
    <property type="evidence" value="ECO:0007669"/>
    <property type="project" value="InterPro"/>
</dbReference>
<dbReference type="PANTHER" id="PTHR43228">
    <property type="entry name" value="TWO-COMPONENT RESPONSE REGULATOR"/>
    <property type="match status" value="1"/>
</dbReference>
<name>V7BQE0_PHAVU</name>
<evidence type="ECO:0000259" key="2">
    <source>
        <dbReference type="PROSITE" id="PS50110"/>
    </source>
</evidence>
<evidence type="ECO:0000313" key="4">
    <source>
        <dbReference type="Proteomes" id="UP000000226"/>
    </source>
</evidence>
<dbReference type="CDD" id="cd17546">
    <property type="entry name" value="REC_hyHK_CKI1_RcsC-like"/>
    <property type="match status" value="1"/>
</dbReference>
<dbReference type="EMBL" id="CM002293">
    <property type="protein sequence ID" value="ESW19233.1"/>
    <property type="molecule type" value="Genomic_DNA"/>
</dbReference>
<gene>
    <name evidence="3" type="ORF">PHAVU_006G107500g</name>
</gene>
<dbReference type="PANTHER" id="PTHR43228:SF1">
    <property type="entry name" value="TWO-COMPONENT RESPONSE REGULATOR ARR22"/>
    <property type="match status" value="1"/>
</dbReference>
<dbReference type="STRING" id="3885.V7BQE0"/>
<accession>V7BQE0</accession>
<sequence>MRSKYSPWYRNKMESNKQWKEGSRISALIVDDDAMIRKIHKAMLERLFNMDAKTVNDGKEAVELYRCGANFDIIFMDKEMPIMDGHEATKELRGMGVKSLIVGITTRADGKDTEEFLGAGSNYCFEKPLDRTKVEQVLQDHPHFTT</sequence>
<dbReference type="InterPro" id="IPR011006">
    <property type="entry name" value="CheY-like_superfamily"/>
</dbReference>
<feature type="modified residue" description="4-aspartylphosphate" evidence="1">
    <location>
        <position position="77"/>
    </location>
</feature>
<dbReference type="OrthoDB" id="21225at2759"/>
<dbReference type="Gramene" id="ESW19233">
    <property type="protein sequence ID" value="ESW19233"/>
    <property type="gene ID" value="PHAVU_006G107500g"/>
</dbReference>
<reference evidence="4" key="1">
    <citation type="journal article" date="2014" name="Nat. Genet.">
        <title>A reference genome for common bean and genome-wide analysis of dual domestications.</title>
        <authorList>
            <person name="Schmutz J."/>
            <person name="McClean P.E."/>
            <person name="Mamidi S."/>
            <person name="Wu G.A."/>
            <person name="Cannon S.B."/>
            <person name="Grimwood J."/>
            <person name="Jenkins J."/>
            <person name="Shu S."/>
            <person name="Song Q."/>
            <person name="Chavarro C."/>
            <person name="Torres-Torres M."/>
            <person name="Geffroy V."/>
            <person name="Moghaddam S.M."/>
            <person name="Gao D."/>
            <person name="Abernathy B."/>
            <person name="Barry K."/>
            <person name="Blair M."/>
            <person name="Brick M.A."/>
            <person name="Chovatia M."/>
            <person name="Gepts P."/>
            <person name="Goodstein D.M."/>
            <person name="Gonzales M."/>
            <person name="Hellsten U."/>
            <person name="Hyten D.L."/>
            <person name="Jia G."/>
            <person name="Kelly J.D."/>
            <person name="Kudrna D."/>
            <person name="Lee R."/>
            <person name="Richard M.M."/>
            <person name="Miklas P.N."/>
            <person name="Osorno J.M."/>
            <person name="Rodrigues J."/>
            <person name="Thareau V."/>
            <person name="Urrea C.A."/>
            <person name="Wang M."/>
            <person name="Yu Y."/>
            <person name="Zhang M."/>
            <person name="Wing R.A."/>
            <person name="Cregan P.B."/>
            <person name="Rokhsar D.S."/>
            <person name="Jackson S.A."/>
        </authorList>
    </citation>
    <scope>NUCLEOTIDE SEQUENCE [LARGE SCALE GENOMIC DNA]</scope>
    <source>
        <strain evidence="4">cv. G19833</strain>
    </source>
</reference>
<dbReference type="Gene3D" id="3.40.50.2300">
    <property type="match status" value="1"/>
</dbReference>
<dbReference type="SUPFAM" id="SSF52172">
    <property type="entry name" value="CheY-like"/>
    <property type="match status" value="1"/>
</dbReference>
<dbReference type="InterPro" id="IPR001789">
    <property type="entry name" value="Sig_transdc_resp-reg_receiver"/>
</dbReference>
<dbReference type="AlphaFoldDB" id="V7BQE0"/>
<organism evidence="3 4">
    <name type="scientific">Phaseolus vulgaris</name>
    <name type="common">Kidney bean</name>
    <name type="synonym">French bean</name>
    <dbReference type="NCBI Taxonomy" id="3885"/>
    <lineage>
        <taxon>Eukaryota</taxon>
        <taxon>Viridiplantae</taxon>
        <taxon>Streptophyta</taxon>
        <taxon>Embryophyta</taxon>
        <taxon>Tracheophyta</taxon>
        <taxon>Spermatophyta</taxon>
        <taxon>Magnoliopsida</taxon>
        <taxon>eudicotyledons</taxon>
        <taxon>Gunneridae</taxon>
        <taxon>Pentapetalae</taxon>
        <taxon>rosids</taxon>
        <taxon>fabids</taxon>
        <taxon>Fabales</taxon>
        <taxon>Fabaceae</taxon>
        <taxon>Papilionoideae</taxon>
        <taxon>50 kb inversion clade</taxon>
        <taxon>NPAAA clade</taxon>
        <taxon>indigoferoid/millettioid clade</taxon>
        <taxon>Phaseoleae</taxon>
        <taxon>Phaseolus</taxon>
    </lineage>
</organism>
<dbReference type="SMART" id="SM00448">
    <property type="entry name" value="REC"/>
    <property type="match status" value="1"/>
</dbReference>
<proteinExistence type="predicted"/>
<dbReference type="eggNOG" id="KOG0519">
    <property type="taxonomic scope" value="Eukaryota"/>
</dbReference>
<keyword evidence="4" id="KW-1185">Reference proteome</keyword>
<dbReference type="InterPro" id="IPR052048">
    <property type="entry name" value="ST_Response_Regulator"/>
</dbReference>
<protein>
    <recommendedName>
        <fullName evidence="2">Response regulatory domain-containing protein</fullName>
    </recommendedName>
</protein>
<keyword evidence="1" id="KW-0597">Phosphoprotein</keyword>
<dbReference type="Proteomes" id="UP000000226">
    <property type="component" value="Chromosome 6"/>
</dbReference>
<feature type="domain" description="Response regulatory" evidence="2">
    <location>
        <begin position="26"/>
        <end position="142"/>
    </location>
</feature>